<dbReference type="InterPro" id="IPR011009">
    <property type="entry name" value="Kinase-like_dom_sf"/>
</dbReference>
<accession>A0A6N7YZX0</accession>
<protein>
    <submittedName>
        <fullName evidence="2">Phosphotransferase</fullName>
    </submittedName>
</protein>
<name>A0A6N7YZX0_9PSEU</name>
<evidence type="ECO:0000313" key="3">
    <source>
        <dbReference type="Proteomes" id="UP000440096"/>
    </source>
</evidence>
<feature type="domain" description="Aminoglycoside phosphotransferase" evidence="1">
    <location>
        <begin position="42"/>
        <end position="218"/>
    </location>
</feature>
<dbReference type="SUPFAM" id="SSF56112">
    <property type="entry name" value="Protein kinase-like (PK-like)"/>
    <property type="match status" value="1"/>
</dbReference>
<proteinExistence type="predicted"/>
<dbReference type="OrthoDB" id="115252at2"/>
<evidence type="ECO:0000313" key="2">
    <source>
        <dbReference type="EMBL" id="MTD57502.1"/>
    </source>
</evidence>
<dbReference type="Gene3D" id="3.90.1200.10">
    <property type="match status" value="1"/>
</dbReference>
<dbReference type="Proteomes" id="UP000440096">
    <property type="component" value="Unassembled WGS sequence"/>
</dbReference>
<sequence length="278" mass="30181">MMDGYVSSALAASVEVGRRLGLPFHGPEVLASRSNVLVRLGPVVARVPATTRLLRPDVTDWMARDVVLSAFLAERDAPVIPPFDDPGPHVAHDLPVTLWHFTRHDPEPAFAAAEVAFLLRELHAALREFPGEPGEAGPVGDLRRALDFVDDERIHHAVHRAVAALPELPVQPLHGDAHAGNLMLTEHGPRWLDFEDTWRGPIAWDLACLGAPARAAYSAAADGIEEYVELRELFGVCWRFVVAARFPGRLGEARAAAEAFLTASRESPRSTPPGPPTA</sequence>
<dbReference type="GO" id="GO:0016740">
    <property type="term" value="F:transferase activity"/>
    <property type="evidence" value="ECO:0007669"/>
    <property type="project" value="UniProtKB-KW"/>
</dbReference>
<comment type="caution">
    <text evidence="2">The sequence shown here is derived from an EMBL/GenBank/DDBJ whole genome shotgun (WGS) entry which is preliminary data.</text>
</comment>
<reference evidence="2 3" key="1">
    <citation type="submission" date="2019-11" db="EMBL/GenBank/DDBJ databases">
        <title>Draft genome of Amycolatopsis RM579.</title>
        <authorList>
            <person name="Duangmal K."/>
            <person name="Mingma R."/>
        </authorList>
    </citation>
    <scope>NUCLEOTIDE SEQUENCE [LARGE SCALE GENOMIC DNA]</scope>
    <source>
        <strain evidence="2 3">RM579</strain>
    </source>
</reference>
<dbReference type="EMBL" id="WMBA01000049">
    <property type="protein sequence ID" value="MTD57502.1"/>
    <property type="molecule type" value="Genomic_DNA"/>
</dbReference>
<organism evidence="2 3">
    <name type="scientific">Amycolatopsis pithecellobii</name>
    <dbReference type="NCBI Taxonomy" id="664692"/>
    <lineage>
        <taxon>Bacteria</taxon>
        <taxon>Bacillati</taxon>
        <taxon>Actinomycetota</taxon>
        <taxon>Actinomycetes</taxon>
        <taxon>Pseudonocardiales</taxon>
        <taxon>Pseudonocardiaceae</taxon>
        <taxon>Amycolatopsis</taxon>
    </lineage>
</organism>
<keyword evidence="3" id="KW-1185">Reference proteome</keyword>
<dbReference type="AlphaFoldDB" id="A0A6N7YZX0"/>
<evidence type="ECO:0000259" key="1">
    <source>
        <dbReference type="Pfam" id="PF01636"/>
    </source>
</evidence>
<dbReference type="Pfam" id="PF01636">
    <property type="entry name" value="APH"/>
    <property type="match status" value="1"/>
</dbReference>
<keyword evidence="2" id="KW-0808">Transferase</keyword>
<dbReference type="RefSeq" id="WP_154759623.1">
    <property type="nucleotide sequence ID" value="NZ_WMBA01000049.1"/>
</dbReference>
<dbReference type="InterPro" id="IPR002575">
    <property type="entry name" value="Aminoglycoside_PTrfase"/>
</dbReference>
<gene>
    <name evidence="2" type="ORF">GKO32_26530</name>
</gene>